<organism evidence="1">
    <name type="scientific">virus sp. ctrcb4</name>
    <dbReference type="NCBI Taxonomy" id="2825824"/>
    <lineage>
        <taxon>Viruses</taxon>
    </lineage>
</organism>
<evidence type="ECO:0000313" key="1">
    <source>
        <dbReference type="EMBL" id="DAE33179.1"/>
    </source>
</evidence>
<proteinExistence type="predicted"/>
<name>A0A8S5RPS7_9VIRU</name>
<reference evidence="1" key="1">
    <citation type="journal article" date="2021" name="Proc. Natl. Acad. Sci. U.S.A.">
        <title>A Catalog of Tens of Thousands of Viruses from Human Metagenomes Reveals Hidden Associations with Chronic Diseases.</title>
        <authorList>
            <person name="Tisza M.J."/>
            <person name="Buck C.B."/>
        </authorList>
    </citation>
    <scope>NUCLEOTIDE SEQUENCE</scope>
    <source>
        <strain evidence="1">Ctrcb4</strain>
    </source>
</reference>
<protein>
    <submittedName>
        <fullName evidence="1">Uncharacterized protein</fullName>
    </submittedName>
</protein>
<sequence length="35" mass="4007">MNTIFFGQNVPIQSATKVKIDYINKTKLPIKVSIR</sequence>
<accession>A0A8S5RPS7</accession>
<dbReference type="EMBL" id="BK059132">
    <property type="protein sequence ID" value="DAE33179.1"/>
    <property type="molecule type" value="Genomic_DNA"/>
</dbReference>